<dbReference type="GO" id="GO:0005509">
    <property type="term" value="F:calcium ion binding"/>
    <property type="evidence" value="ECO:0007669"/>
    <property type="project" value="InterPro"/>
</dbReference>
<proteinExistence type="predicted"/>
<feature type="compositionally biased region" description="Acidic residues" evidence="2">
    <location>
        <begin position="78"/>
        <end position="91"/>
    </location>
</feature>
<comment type="caution">
    <text evidence="4">The sequence shown here is derived from an EMBL/GenBank/DDBJ whole genome shotgun (WGS) entry which is preliminary data.</text>
</comment>
<dbReference type="PROSITE" id="PS50222">
    <property type="entry name" value="EF_HAND_2"/>
    <property type="match status" value="1"/>
</dbReference>
<evidence type="ECO:0000256" key="1">
    <source>
        <dbReference type="ARBA" id="ARBA00022837"/>
    </source>
</evidence>
<evidence type="ECO:0000259" key="3">
    <source>
        <dbReference type="PROSITE" id="PS50222"/>
    </source>
</evidence>
<dbReference type="SUPFAM" id="SSF47473">
    <property type="entry name" value="EF-hand"/>
    <property type="match status" value="1"/>
</dbReference>
<gene>
    <name evidence="4" type="ORF">VNO77_29728</name>
</gene>
<protein>
    <recommendedName>
        <fullName evidence="3">EF-hand domain-containing protein</fullName>
    </recommendedName>
</protein>
<organism evidence="4 5">
    <name type="scientific">Canavalia gladiata</name>
    <name type="common">Sword bean</name>
    <name type="synonym">Dolichos gladiatus</name>
    <dbReference type="NCBI Taxonomy" id="3824"/>
    <lineage>
        <taxon>Eukaryota</taxon>
        <taxon>Viridiplantae</taxon>
        <taxon>Streptophyta</taxon>
        <taxon>Embryophyta</taxon>
        <taxon>Tracheophyta</taxon>
        <taxon>Spermatophyta</taxon>
        <taxon>Magnoliopsida</taxon>
        <taxon>eudicotyledons</taxon>
        <taxon>Gunneridae</taxon>
        <taxon>Pentapetalae</taxon>
        <taxon>rosids</taxon>
        <taxon>fabids</taxon>
        <taxon>Fabales</taxon>
        <taxon>Fabaceae</taxon>
        <taxon>Papilionoideae</taxon>
        <taxon>50 kb inversion clade</taxon>
        <taxon>NPAAA clade</taxon>
        <taxon>indigoferoid/millettioid clade</taxon>
        <taxon>Phaseoleae</taxon>
        <taxon>Canavalia</taxon>
    </lineage>
</organism>
<feature type="compositionally biased region" description="Basic residues" evidence="2">
    <location>
        <begin position="118"/>
        <end position="140"/>
    </location>
</feature>
<dbReference type="AlphaFoldDB" id="A0AAN9KM99"/>
<evidence type="ECO:0000313" key="5">
    <source>
        <dbReference type="Proteomes" id="UP001367508"/>
    </source>
</evidence>
<feature type="domain" description="EF-hand" evidence="3">
    <location>
        <begin position="243"/>
        <end position="278"/>
    </location>
</feature>
<keyword evidence="1" id="KW-0106">Calcium</keyword>
<accession>A0AAN9KM99</accession>
<evidence type="ECO:0000256" key="2">
    <source>
        <dbReference type="SAM" id="MobiDB-lite"/>
    </source>
</evidence>
<sequence>MVKCDTSDSDSEDASTSKSESEEAENVCNAKPQPYEEQRLQRIAENRARLEALGLPQIASSFKALPRNAKKGKKKVEDDDEEYRPDNDNEAEPLSGSSSEQEGHHKDEDFAVENASGSRKRKAKNKSSKMKAKVSGKKHGSNSEYIDEDEALRQAIALSLQDSAEVSNCSDKNAVNISKAEIKGNIHIQEDNRRKKNKKSFTSRQQMTEDEVILHFFQLDEAGKGSVTIRDLERAATAHDFIWTDKELSDMIRFFDSDGDGKLSLDDFRKIVVRCNMIKDSENS</sequence>
<keyword evidence="5" id="KW-1185">Reference proteome</keyword>
<dbReference type="Gene3D" id="1.10.238.10">
    <property type="entry name" value="EF-hand"/>
    <property type="match status" value="1"/>
</dbReference>
<dbReference type="CDD" id="cd00051">
    <property type="entry name" value="EFh"/>
    <property type="match status" value="1"/>
</dbReference>
<dbReference type="PROSITE" id="PS50330">
    <property type="entry name" value="UIM"/>
    <property type="match status" value="1"/>
</dbReference>
<dbReference type="Pfam" id="PF13499">
    <property type="entry name" value="EF-hand_7"/>
    <property type="match status" value="1"/>
</dbReference>
<dbReference type="PROSITE" id="PS00018">
    <property type="entry name" value="EF_HAND_1"/>
    <property type="match status" value="1"/>
</dbReference>
<feature type="region of interest" description="Disordered" evidence="2">
    <location>
        <begin position="1"/>
        <end position="42"/>
    </location>
</feature>
<feature type="region of interest" description="Disordered" evidence="2">
    <location>
        <begin position="54"/>
        <end position="145"/>
    </location>
</feature>
<dbReference type="EMBL" id="JAYMYQ010000007">
    <property type="protein sequence ID" value="KAK7320335.1"/>
    <property type="molecule type" value="Genomic_DNA"/>
</dbReference>
<evidence type="ECO:0000313" key="4">
    <source>
        <dbReference type="EMBL" id="KAK7320335.1"/>
    </source>
</evidence>
<name>A0AAN9KM99_CANGL</name>
<reference evidence="4 5" key="1">
    <citation type="submission" date="2024-01" db="EMBL/GenBank/DDBJ databases">
        <title>The genomes of 5 underutilized Papilionoideae crops provide insights into root nodulation and disease resistanc.</title>
        <authorList>
            <person name="Jiang F."/>
        </authorList>
    </citation>
    <scope>NUCLEOTIDE SEQUENCE [LARGE SCALE GENOMIC DNA]</scope>
    <source>
        <strain evidence="4">LVBAO_FW01</strain>
        <tissue evidence="4">Leaves</tissue>
    </source>
</reference>
<dbReference type="InterPro" id="IPR002048">
    <property type="entry name" value="EF_hand_dom"/>
</dbReference>
<dbReference type="Proteomes" id="UP001367508">
    <property type="component" value="Unassembled WGS sequence"/>
</dbReference>
<dbReference type="InterPro" id="IPR003903">
    <property type="entry name" value="UIM_dom"/>
</dbReference>
<dbReference type="InterPro" id="IPR018247">
    <property type="entry name" value="EF_Hand_1_Ca_BS"/>
</dbReference>
<dbReference type="SMART" id="SM00054">
    <property type="entry name" value="EFh"/>
    <property type="match status" value="1"/>
</dbReference>
<dbReference type="InterPro" id="IPR011992">
    <property type="entry name" value="EF-hand-dom_pair"/>
</dbReference>